<dbReference type="EMBL" id="JAKMXF010000057">
    <property type="protein sequence ID" value="KAI6659484.1"/>
    <property type="molecule type" value="Genomic_DNA"/>
</dbReference>
<dbReference type="GO" id="GO:0007156">
    <property type="term" value="P:homophilic cell adhesion via plasma membrane adhesion molecules"/>
    <property type="evidence" value="ECO:0007669"/>
    <property type="project" value="InterPro"/>
</dbReference>
<keyword evidence="3" id="KW-0677">Repeat</keyword>
<dbReference type="Pfam" id="PF00028">
    <property type="entry name" value="Cadherin"/>
    <property type="match status" value="1"/>
</dbReference>
<feature type="domain" description="Cadherin" evidence="9">
    <location>
        <begin position="447"/>
        <end position="573"/>
    </location>
</feature>
<feature type="domain" description="Cadherin" evidence="9">
    <location>
        <begin position="352"/>
        <end position="446"/>
    </location>
</feature>
<proteinExistence type="predicted"/>
<dbReference type="GO" id="GO:0005509">
    <property type="term" value="F:calcium ion binding"/>
    <property type="evidence" value="ECO:0007669"/>
    <property type="project" value="UniProtKB-UniRule"/>
</dbReference>
<feature type="domain" description="Cadherin" evidence="9">
    <location>
        <begin position="91"/>
        <end position="172"/>
    </location>
</feature>
<dbReference type="GO" id="GO:0016020">
    <property type="term" value="C:membrane"/>
    <property type="evidence" value="ECO:0007669"/>
    <property type="project" value="UniProtKB-SubCell"/>
</dbReference>
<evidence type="ECO:0000256" key="7">
    <source>
        <dbReference type="ARBA" id="ARBA00023136"/>
    </source>
</evidence>
<dbReference type="InterPro" id="IPR002126">
    <property type="entry name" value="Cadherin-like_dom"/>
</dbReference>
<comment type="caution">
    <text evidence="10">The sequence shown here is derived from an EMBL/GenBank/DDBJ whole genome shotgun (WGS) entry which is preliminary data.</text>
</comment>
<evidence type="ECO:0000256" key="5">
    <source>
        <dbReference type="ARBA" id="ARBA00022889"/>
    </source>
</evidence>
<dbReference type="PRINTS" id="PR00205">
    <property type="entry name" value="CADHERIN"/>
</dbReference>
<evidence type="ECO:0000256" key="4">
    <source>
        <dbReference type="ARBA" id="ARBA00022837"/>
    </source>
</evidence>
<evidence type="ECO:0000256" key="8">
    <source>
        <dbReference type="PROSITE-ProRule" id="PRU00043"/>
    </source>
</evidence>
<reference evidence="10 11" key="1">
    <citation type="journal article" date="2023" name="BMC Biol.">
        <title>The compact genome of the sponge Oopsacas minuta (Hexactinellida) is lacking key metazoan core genes.</title>
        <authorList>
            <person name="Santini S."/>
            <person name="Schenkelaars Q."/>
            <person name="Jourda C."/>
            <person name="Duchesne M."/>
            <person name="Belahbib H."/>
            <person name="Rocher C."/>
            <person name="Selva M."/>
            <person name="Riesgo A."/>
            <person name="Vervoort M."/>
            <person name="Leys S.P."/>
            <person name="Kodjabachian L."/>
            <person name="Le Bivic A."/>
            <person name="Borchiellini C."/>
            <person name="Claverie J.M."/>
            <person name="Renard E."/>
        </authorList>
    </citation>
    <scope>NUCLEOTIDE SEQUENCE [LARGE SCALE GENOMIC DNA]</scope>
    <source>
        <strain evidence="10">SPO-2</strain>
    </source>
</reference>
<evidence type="ECO:0000313" key="10">
    <source>
        <dbReference type="EMBL" id="KAI6659484.1"/>
    </source>
</evidence>
<dbReference type="AlphaFoldDB" id="A0AAV7KFZ0"/>
<comment type="subcellular location">
    <subcellularLocation>
        <location evidence="1">Membrane</location>
    </subcellularLocation>
</comment>
<keyword evidence="4 8" id="KW-0106">Calcium</keyword>
<dbReference type="SMART" id="SM00112">
    <property type="entry name" value="CA"/>
    <property type="match status" value="5"/>
</dbReference>
<gene>
    <name evidence="10" type="ORF">LOD99_10733</name>
</gene>
<dbReference type="PANTHER" id="PTHR24025:SF23">
    <property type="entry name" value="NEURAL-CADHERIN"/>
    <property type="match status" value="1"/>
</dbReference>
<feature type="domain" description="Cadherin" evidence="9">
    <location>
        <begin position="249"/>
        <end position="351"/>
    </location>
</feature>
<dbReference type="Gene3D" id="2.60.40.60">
    <property type="entry name" value="Cadherins"/>
    <property type="match status" value="6"/>
</dbReference>
<name>A0AAV7KFZ0_9METZ</name>
<evidence type="ECO:0000259" key="9">
    <source>
        <dbReference type="PROSITE" id="PS50268"/>
    </source>
</evidence>
<evidence type="ECO:0000256" key="2">
    <source>
        <dbReference type="ARBA" id="ARBA00022692"/>
    </source>
</evidence>
<keyword evidence="6" id="KW-1133">Transmembrane helix</keyword>
<evidence type="ECO:0000256" key="3">
    <source>
        <dbReference type="ARBA" id="ARBA00022737"/>
    </source>
</evidence>
<dbReference type="PROSITE" id="PS50268">
    <property type="entry name" value="CADHERIN_2"/>
    <property type="match status" value="5"/>
</dbReference>
<dbReference type="InterPro" id="IPR050971">
    <property type="entry name" value="Cadherin-domain_protein"/>
</dbReference>
<protein>
    <submittedName>
        <fullName evidence="10">Protocadherin Fat 4</fullName>
    </submittedName>
</protein>
<evidence type="ECO:0000313" key="11">
    <source>
        <dbReference type="Proteomes" id="UP001165289"/>
    </source>
</evidence>
<keyword evidence="2" id="KW-0812">Transmembrane</keyword>
<dbReference type="PANTHER" id="PTHR24025">
    <property type="entry name" value="DESMOGLEIN FAMILY MEMBER"/>
    <property type="match status" value="1"/>
</dbReference>
<organism evidence="10 11">
    <name type="scientific">Oopsacas minuta</name>
    <dbReference type="NCBI Taxonomy" id="111878"/>
    <lineage>
        <taxon>Eukaryota</taxon>
        <taxon>Metazoa</taxon>
        <taxon>Porifera</taxon>
        <taxon>Hexactinellida</taxon>
        <taxon>Hexasterophora</taxon>
        <taxon>Lyssacinosida</taxon>
        <taxon>Leucopsacidae</taxon>
        <taxon>Oopsacas</taxon>
    </lineage>
</organism>
<dbReference type="InterPro" id="IPR015919">
    <property type="entry name" value="Cadherin-like_sf"/>
</dbReference>
<feature type="domain" description="Cadherin" evidence="9">
    <location>
        <begin position="560"/>
        <end position="628"/>
    </location>
</feature>
<sequence>MECHDDCLRAGVNTSLGYCYGQSASECSSYSLDGISGSDCSNWDLICKNGTAETDCSDRNCAVEYFDTVCESQYLPCLGTPGQSEELYIDVDFDIGDSGIIEYYISTGNIHEVFDISNDGALFVKTSLDFEEMNSYTLTILAYNPGNLFEYRYSDISVDIIIEDINDFIPEFSLTNYTFIFASNFQSGNPIGTVFIIDDNGVIRLTEDFGLNLVSKYSIEISYNDGIYTATALVTIFVEEPNLYSPLFSNSNGSFNILENNYSTDVLLITATDNDIGANAVISYTITDNYYIPIDQSSGVLTLVNLFHYEQIQILSLVITAEDNASPWQRKSTTLPVEIVVLDENDSPAIFAESTYIFTVVNNTIVAGIIGRIIATDVDTSSTLLYQFTTTSDYFDIDPFTGDIFVAKELVIQSPTITVSVNDSIHTDSAIVIINVIPANLHTPIFPQHNFTISIPEGTSIGNSILQTNAVNMDTGINGDITYSISYNIYCIVNSTTGIIVLTPLLDAETDPVEISFDLSATDNAYSSFRKSSFLFVEDGTDRYMTIYKVETIDKDGDILSYKILSGDIDPVFSINSIIGILFLNTVPCVDVNSLYYLRIQASDLGGNFVIASFEIRVTPRNMHAPEFSEQNYYFDHLHVVNTGGVIGRISATNLDTGNEGSISYSLISHSSDVFVLNHITGVIHLFRSADYTNYTILAQGV</sequence>
<dbReference type="CDD" id="cd11304">
    <property type="entry name" value="Cadherin_repeat"/>
    <property type="match status" value="6"/>
</dbReference>
<keyword evidence="5" id="KW-0130">Cell adhesion</keyword>
<evidence type="ECO:0000256" key="1">
    <source>
        <dbReference type="ARBA" id="ARBA00004370"/>
    </source>
</evidence>
<dbReference type="Proteomes" id="UP001165289">
    <property type="component" value="Unassembled WGS sequence"/>
</dbReference>
<keyword evidence="11" id="KW-1185">Reference proteome</keyword>
<evidence type="ECO:0000256" key="6">
    <source>
        <dbReference type="ARBA" id="ARBA00022989"/>
    </source>
</evidence>
<dbReference type="SUPFAM" id="SSF49313">
    <property type="entry name" value="Cadherin-like"/>
    <property type="match status" value="7"/>
</dbReference>
<dbReference type="GO" id="GO:0005911">
    <property type="term" value="C:cell-cell junction"/>
    <property type="evidence" value="ECO:0007669"/>
    <property type="project" value="TreeGrafter"/>
</dbReference>
<accession>A0AAV7KFZ0</accession>
<keyword evidence="7" id="KW-0472">Membrane</keyword>